<gene>
    <name evidence="1" type="ORF">GCM10009716_31760</name>
</gene>
<protein>
    <submittedName>
        <fullName evidence="1">Uncharacterized protein</fullName>
    </submittedName>
</protein>
<reference evidence="1 2" key="1">
    <citation type="journal article" date="2019" name="Int. J. Syst. Evol. Microbiol.">
        <title>The Global Catalogue of Microorganisms (GCM) 10K type strain sequencing project: providing services to taxonomists for standard genome sequencing and annotation.</title>
        <authorList>
            <consortium name="The Broad Institute Genomics Platform"/>
            <consortium name="The Broad Institute Genome Sequencing Center for Infectious Disease"/>
            <person name="Wu L."/>
            <person name="Ma J."/>
        </authorList>
    </citation>
    <scope>NUCLEOTIDE SEQUENCE [LARGE SCALE GENOMIC DNA]</scope>
    <source>
        <strain evidence="1 2">JCM 13581</strain>
    </source>
</reference>
<evidence type="ECO:0000313" key="1">
    <source>
        <dbReference type="EMBL" id="GAA1920749.1"/>
    </source>
</evidence>
<dbReference type="EMBL" id="BAAAMJ010000031">
    <property type="protein sequence ID" value="GAA1920749.1"/>
    <property type="molecule type" value="Genomic_DNA"/>
</dbReference>
<keyword evidence="2" id="KW-1185">Reference proteome</keyword>
<organism evidence="1 2">
    <name type="scientific">Streptomyces sodiiphilus</name>
    <dbReference type="NCBI Taxonomy" id="226217"/>
    <lineage>
        <taxon>Bacteria</taxon>
        <taxon>Bacillati</taxon>
        <taxon>Actinomycetota</taxon>
        <taxon>Actinomycetes</taxon>
        <taxon>Kitasatosporales</taxon>
        <taxon>Streptomycetaceae</taxon>
        <taxon>Streptomyces</taxon>
    </lineage>
</organism>
<sequence>MTERLREDVEEEAEEGVGMCENSCARLGFRGVGRVPRDGRASGRAHRCLPTSIRACGPPGTDQ</sequence>
<evidence type="ECO:0000313" key="2">
    <source>
        <dbReference type="Proteomes" id="UP001501303"/>
    </source>
</evidence>
<proteinExistence type="predicted"/>
<dbReference type="Proteomes" id="UP001501303">
    <property type="component" value="Unassembled WGS sequence"/>
</dbReference>
<name>A0ABN2PFX7_9ACTN</name>
<accession>A0ABN2PFX7</accession>
<comment type="caution">
    <text evidence="1">The sequence shown here is derived from an EMBL/GenBank/DDBJ whole genome shotgun (WGS) entry which is preliminary data.</text>
</comment>